<dbReference type="Pfam" id="PF17967">
    <property type="entry name" value="Pullulanase_N2"/>
    <property type="match status" value="1"/>
</dbReference>
<dbReference type="InterPro" id="IPR040671">
    <property type="entry name" value="Pullulanase_N2"/>
</dbReference>
<feature type="domain" description="Pullulanase carbohydrate-binding module 41" evidence="7">
    <location>
        <begin position="109"/>
        <end position="193"/>
    </location>
</feature>
<comment type="similarity">
    <text evidence="1">Belongs to the glycosyl hydrolase 13 family.</text>
</comment>
<dbReference type="Proteomes" id="UP001596364">
    <property type="component" value="Unassembled WGS sequence"/>
</dbReference>
<dbReference type="InterPro" id="IPR017853">
    <property type="entry name" value="GH"/>
</dbReference>
<evidence type="ECO:0000313" key="12">
    <source>
        <dbReference type="Proteomes" id="UP001596364"/>
    </source>
</evidence>
<dbReference type="CDD" id="cd11341">
    <property type="entry name" value="AmyAc_Pullulanase_LD-like"/>
    <property type="match status" value="1"/>
</dbReference>
<feature type="chain" id="PRO_5045142663" evidence="5">
    <location>
        <begin position="27"/>
        <end position="1452"/>
    </location>
</feature>
<feature type="domain" description="Alpha-1,6-glucosidases pullulanase-type C-terminal" evidence="8">
    <location>
        <begin position="934"/>
        <end position="1101"/>
    </location>
</feature>
<dbReference type="SUPFAM" id="SSF51445">
    <property type="entry name" value="(Trans)glycosidases"/>
    <property type="match status" value="1"/>
</dbReference>
<evidence type="ECO:0000259" key="6">
    <source>
        <dbReference type="Pfam" id="PF02922"/>
    </source>
</evidence>
<evidence type="ECO:0000259" key="10">
    <source>
        <dbReference type="Pfam" id="PF18494"/>
    </source>
</evidence>
<dbReference type="InterPro" id="IPR013780">
    <property type="entry name" value="Glyco_hydro_b"/>
</dbReference>
<comment type="caution">
    <text evidence="11">The sequence shown here is derived from an EMBL/GenBank/DDBJ whole genome shotgun (WGS) entry which is preliminary data.</text>
</comment>
<feature type="signal peptide" evidence="5">
    <location>
        <begin position="1"/>
        <end position="26"/>
    </location>
</feature>
<evidence type="ECO:0000256" key="3">
    <source>
        <dbReference type="ARBA" id="ARBA00022801"/>
    </source>
</evidence>
<evidence type="ECO:0000313" key="11">
    <source>
        <dbReference type="EMBL" id="MFC6440847.1"/>
    </source>
</evidence>
<dbReference type="Pfam" id="PF02922">
    <property type="entry name" value="CBM_48"/>
    <property type="match status" value="1"/>
</dbReference>
<dbReference type="CDD" id="cd02861">
    <property type="entry name" value="E_set_pullulanase_like"/>
    <property type="match status" value="3"/>
</dbReference>
<dbReference type="Gene3D" id="2.60.40.10">
    <property type="entry name" value="Immunoglobulins"/>
    <property type="match status" value="4"/>
</dbReference>
<feature type="domain" description="Glycoside hydrolase family 13 N-terminal" evidence="6">
    <location>
        <begin position="364"/>
        <end position="448"/>
    </location>
</feature>
<dbReference type="Pfam" id="PF03714">
    <property type="entry name" value="PUD"/>
    <property type="match status" value="1"/>
</dbReference>
<dbReference type="InterPro" id="IPR013783">
    <property type="entry name" value="Ig-like_fold"/>
</dbReference>
<dbReference type="SUPFAM" id="SSF51011">
    <property type="entry name" value="Glycosyl hydrolase domain"/>
    <property type="match status" value="1"/>
</dbReference>
<dbReference type="Gene3D" id="2.60.40.1180">
    <property type="entry name" value="Golgi alpha-mannosidase II"/>
    <property type="match status" value="1"/>
</dbReference>
<evidence type="ECO:0000259" key="8">
    <source>
        <dbReference type="Pfam" id="PF11852"/>
    </source>
</evidence>
<evidence type="ECO:0000256" key="1">
    <source>
        <dbReference type="ARBA" id="ARBA00008061"/>
    </source>
</evidence>
<dbReference type="CDD" id="cd10315">
    <property type="entry name" value="CBM41_pullulanase"/>
    <property type="match status" value="1"/>
</dbReference>
<feature type="domain" description="Pullulanase Ins" evidence="10">
    <location>
        <begin position="545"/>
        <end position="615"/>
    </location>
</feature>
<accession>A0ABW1XN76</accession>
<reference evidence="12" key="1">
    <citation type="journal article" date="2019" name="Int. J. Syst. Evol. Microbiol.">
        <title>The Global Catalogue of Microorganisms (GCM) 10K type strain sequencing project: providing services to taxonomists for standard genome sequencing and annotation.</title>
        <authorList>
            <consortium name="The Broad Institute Genomics Platform"/>
            <consortium name="The Broad Institute Genome Sequencing Center for Infectious Disease"/>
            <person name="Wu L."/>
            <person name="Ma J."/>
        </authorList>
    </citation>
    <scope>NUCLEOTIDE SEQUENCE [LARGE SCALE GENOMIC DNA]</scope>
    <source>
        <strain evidence="12">CGMCC 1.16031</strain>
    </source>
</reference>
<keyword evidence="2 5" id="KW-0732">Signal</keyword>
<organism evidence="11 12">
    <name type="scientific">Pseudobowmanella zhangzhouensis</name>
    <dbReference type="NCBI Taxonomy" id="1537679"/>
    <lineage>
        <taxon>Bacteria</taxon>
        <taxon>Pseudomonadati</taxon>
        <taxon>Pseudomonadota</taxon>
        <taxon>Gammaproteobacteria</taxon>
        <taxon>Alteromonadales</taxon>
        <taxon>Alteromonadaceae</taxon>
    </lineage>
</organism>
<keyword evidence="4" id="KW-0326">Glycosidase</keyword>
<dbReference type="EMBL" id="JBHSUS010000001">
    <property type="protein sequence ID" value="MFC6440847.1"/>
    <property type="molecule type" value="Genomic_DNA"/>
</dbReference>
<keyword evidence="12" id="KW-1185">Reference proteome</keyword>
<gene>
    <name evidence="11" type="ORF">ACFP85_11900</name>
</gene>
<sequence>MFTLLKLRTLLIAMLTSLMLVGCGGADIESGNNDLLVCSVPNVPNSAGTACEPPPPIDCPAPTIPNATNDACEIGLDPNAEAPVVFAARDQAVLFYNRIHAGATNTPGDTAYDGWMLHTWNNEACDAYEASAIAPSWQNGVAISGIDPVYGAYWVLDLKAGYAETEGACGNFIIHKGDEKEMNGIDAKMPLKQLAAKSSAADGWTEEDFYRMNWVLNGSPELFAFPIPSLGEQAVKVEGAAAHWIDVNTFLWDIPDGVSSVKMHYAADASLKVTLEDGLNGTAVALSAVDLSEAQAARTSHLQNMQAFAGEWELDAAKAVFKSQVVLAGYNADDELVAATNVQMPLALDAVYTAGEADADEASLGPVYNEDGSVTAALWAPTAQSVTLKVYNADKTLNASHTMTEDSASGIWSYTGSDVDRAWYRYEITVYHPASGKLETLEVTDPYSVSLSTNSRFSQFVNLADEDLKPAGWDEQTIPTIANPEDAVIYEGHIRDFSAMDSSTTQANRGKYLAFTEADSAPVMHLQKLADAGVTHFHMLPSNDIASIEEDASQAVNLSSTVSVLCRLNRNAQICDDGSVNRSTTLGDLLASYDPVSEGGKAQALVNDMRGVDQFNWGYDPYHFNAPEGSYSSDPDGVARITEMRAMNMALHDIGLRVVMDVVYNHTNASGLNGKSVLDKVVPGYYHRYDTETGAILRETCCDDTEPRNRMMEKLMHDSLLLWTTEYKVDGFRFDIMSHASKDTMLALREAVQAVDADNYFYGEGWTRTDRGYQQANQLELAGSEIGTFNDRYRDAVRGGQLFHTDSDGMLAAQDKIKMGLAGTLKDYVLVTSGGSTSTTQSLGGYAEDPADIINYVSKHDDETLWDKLQYNLPADMTLAQRVRAQNIAASLPLMAQGIPFLQMGGDFLRSKSMDRNTYDAGDWFNKVDFTLMDNNWNKGLPLAQDNQGNWSTIAAYMTDPDRAATPDDMQLASAVFDEFLSIRATSPLFRLTTAQDIMDRVGFHNLGENQTKGLIVMSIDDGTGLTDLDSQVDALVVVVNATEQEQSHRILTATGFELHATQAASADVVVHGATFSEGEGDDAGNGSFTVPALSMAVFVKPQMGEQGAGLSAFATAGAPDVVPYGDNVIYVKGSMNGWSNNDPMSYIGGGVYELTLSLNGGETYEFKIADANWGPVANFGSDSGTVTLGDDKVLSYNAGNLSITPAESGDYVFRVNAFDPAAPVLNVKNDNPYPGTTVYLRGDMNGWGTTDAFTFIGGGQYEVVVTLAAGTYQFKVANDGWNTVNFGSNDGALEPGTVDKALEYNAGNLSITITEEADYRFVFNAHNAGQETLSVGKSALFGDTVVYIRGSLNGWGTDDPLLLTSPGTYSVTKSLTAGSYEFKFASEDWSTRNIGAAETANVEVGSALPLAHGANPGNLVIDIAVDGDYQFSLSGFNPDTPTLLVTEVSVP</sequence>
<dbReference type="InterPro" id="IPR041111">
    <property type="entry name" value="Pullulanase_Ins"/>
</dbReference>
<dbReference type="Gene3D" id="3.20.20.80">
    <property type="entry name" value="Glycosidases"/>
    <property type="match status" value="1"/>
</dbReference>
<name>A0ABW1XN76_9ALTE</name>
<feature type="domain" description="Pullulanase N2" evidence="9">
    <location>
        <begin position="240"/>
        <end position="349"/>
    </location>
</feature>
<dbReference type="InterPro" id="IPR013784">
    <property type="entry name" value="Carb-bd-like_fold"/>
</dbReference>
<dbReference type="PROSITE" id="PS51257">
    <property type="entry name" value="PROKAR_LIPOPROTEIN"/>
    <property type="match status" value="1"/>
</dbReference>
<evidence type="ECO:0000259" key="9">
    <source>
        <dbReference type="Pfam" id="PF17967"/>
    </source>
</evidence>
<dbReference type="InterPro" id="IPR005323">
    <property type="entry name" value="CBM41_pullulanase"/>
</dbReference>
<dbReference type="SUPFAM" id="SSF81296">
    <property type="entry name" value="E set domains"/>
    <property type="match status" value="5"/>
</dbReference>
<dbReference type="Pfam" id="PF11852">
    <property type="entry name" value="Pullul_strch_C"/>
    <property type="match status" value="1"/>
</dbReference>
<evidence type="ECO:0000256" key="4">
    <source>
        <dbReference type="ARBA" id="ARBA00023295"/>
    </source>
</evidence>
<dbReference type="PANTHER" id="PTHR43002">
    <property type="entry name" value="GLYCOGEN DEBRANCHING ENZYME"/>
    <property type="match status" value="1"/>
</dbReference>
<proteinExistence type="inferred from homology"/>
<evidence type="ECO:0000256" key="5">
    <source>
        <dbReference type="SAM" id="SignalP"/>
    </source>
</evidence>
<dbReference type="Gene3D" id="2.60.40.1130">
    <property type="entry name" value="Rab geranylgeranyltransferase alpha-subunit, insert domain"/>
    <property type="match status" value="1"/>
</dbReference>
<dbReference type="Pfam" id="PF18494">
    <property type="entry name" value="Pullulanase_Ins"/>
    <property type="match status" value="1"/>
</dbReference>
<keyword evidence="3" id="KW-0378">Hydrolase</keyword>
<dbReference type="InterPro" id="IPR014756">
    <property type="entry name" value="Ig_E-set"/>
</dbReference>
<dbReference type="Gene3D" id="2.60.40.1110">
    <property type="match status" value="1"/>
</dbReference>
<evidence type="ECO:0000259" key="7">
    <source>
        <dbReference type="Pfam" id="PF03714"/>
    </source>
</evidence>
<dbReference type="CDD" id="cd02860">
    <property type="entry name" value="E_set_Pullulanase"/>
    <property type="match status" value="1"/>
</dbReference>
<dbReference type="InterPro" id="IPR024561">
    <property type="entry name" value="Pullul_strch_C"/>
</dbReference>
<dbReference type="RefSeq" id="WP_131259757.1">
    <property type="nucleotide sequence ID" value="NZ_JBHSUS010000001.1"/>
</dbReference>
<dbReference type="InterPro" id="IPR004193">
    <property type="entry name" value="Glyco_hydro_13_N"/>
</dbReference>
<evidence type="ECO:0000256" key="2">
    <source>
        <dbReference type="ARBA" id="ARBA00022729"/>
    </source>
</evidence>
<dbReference type="SUPFAM" id="SSF49452">
    <property type="entry name" value="Starch-binding domain-like"/>
    <property type="match status" value="1"/>
</dbReference>
<protein>
    <submittedName>
        <fullName evidence="11">Alpha-1,6-glucosidase domain-containing protein</fullName>
    </submittedName>
</protein>